<dbReference type="InterPro" id="IPR028149">
    <property type="entry name" value="Tantalus-like"/>
</dbReference>
<dbReference type="AlphaFoldDB" id="A0AAN7SD60"/>
<keyword evidence="1" id="KW-0597">Phosphoprotein</keyword>
<accession>A0AAN7SD60</accession>
<dbReference type="EMBL" id="JARPUR010000001">
    <property type="protein sequence ID" value="KAK4885961.1"/>
    <property type="molecule type" value="Genomic_DNA"/>
</dbReference>
<evidence type="ECO:0000313" key="3">
    <source>
        <dbReference type="EMBL" id="KAK4885961.1"/>
    </source>
</evidence>
<dbReference type="Pfam" id="PF15386">
    <property type="entry name" value="Tantalus"/>
    <property type="match status" value="1"/>
</dbReference>
<evidence type="ECO:0000256" key="1">
    <source>
        <dbReference type="ARBA" id="ARBA00022553"/>
    </source>
</evidence>
<reference evidence="4" key="1">
    <citation type="submission" date="2023-01" db="EMBL/GenBank/DDBJ databases">
        <title>Key to firefly adult light organ development and bioluminescence: homeobox transcription factors regulate luciferase expression and transportation to peroxisome.</title>
        <authorList>
            <person name="Fu X."/>
        </authorList>
    </citation>
    <scope>NUCLEOTIDE SEQUENCE [LARGE SCALE GENOMIC DNA]</scope>
</reference>
<dbReference type="Proteomes" id="UP001353858">
    <property type="component" value="Unassembled WGS sequence"/>
</dbReference>
<proteinExistence type="predicted"/>
<organism evidence="3 4">
    <name type="scientific">Aquatica leii</name>
    <dbReference type="NCBI Taxonomy" id="1421715"/>
    <lineage>
        <taxon>Eukaryota</taxon>
        <taxon>Metazoa</taxon>
        <taxon>Ecdysozoa</taxon>
        <taxon>Arthropoda</taxon>
        <taxon>Hexapoda</taxon>
        <taxon>Insecta</taxon>
        <taxon>Pterygota</taxon>
        <taxon>Neoptera</taxon>
        <taxon>Endopterygota</taxon>
        <taxon>Coleoptera</taxon>
        <taxon>Polyphaga</taxon>
        <taxon>Elateriformia</taxon>
        <taxon>Elateroidea</taxon>
        <taxon>Lampyridae</taxon>
        <taxon>Luciolinae</taxon>
        <taxon>Aquatica</taxon>
    </lineage>
</organism>
<keyword evidence="4" id="KW-1185">Reference proteome</keyword>
<evidence type="ECO:0000259" key="2">
    <source>
        <dbReference type="Pfam" id="PF15386"/>
    </source>
</evidence>
<protein>
    <recommendedName>
        <fullName evidence="2">Tantalus-like domain-containing protein</fullName>
    </recommendedName>
</protein>
<feature type="domain" description="Tantalus-like" evidence="2">
    <location>
        <begin position="204"/>
        <end position="255"/>
    </location>
</feature>
<sequence>MGELEIIELNSVLCSMEISKPEILNSSISNINKNSLTQQVIEIIDDDIENSDTYIIEPISVCVNKNGAKSSIQREKIKKKKGKPSKSCISLTDSSSDIITDDSVIIIVDEPMEIVEESTTFSLNESINEGVNDCTDTFVNLRDRKRTRERRSMYNISNLDETIIFEEETDEKGSPKENKEALSVQCKRTLRKRINQLSNGHEESNKVKVKKLNNRNNVEKYYLNKKVKRMPSTLETIFEEPKQHNNEKLFLSSRKLKRVLSFNEDIVQSNKLKSKKRLNKAKKLPSSKKFINRKKLSMETLMNKLTSLESFD</sequence>
<evidence type="ECO:0000313" key="4">
    <source>
        <dbReference type="Proteomes" id="UP001353858"/>
    </source>
</evidence>
<name>A0AAN7SD60_9COLE</name>
<comment type="caution">
    <text evidence="3">The sequence shown here is derived from an EMBL/GenBank/DDBJ whole genome shotgun (WGS) entry which is preliminary data.</text>
</comment>
<gene>
    <name evidence="3" type="ORF">RN001_002232</name>
</gene>